<name>A0A4R6HQ61_9GAMM</name>
<keyword evidence="5" id="KW-0812">Transmembrane</keyword>
<evidence type="ECO:0000256" key="3">
    <source>
        <dbReference type="ARBA" id="ARBA00023157"/>
    </source>
</evidence>
<gene>
    <name evidence="7" type="ORF">DFO68_10522</name>
</gene>
<keyword evidence="5" id="KW-0472">Membrane</keyword>
<dbReference type="GO" id="GO:0016853">
    <property type="term" value="F:isomerase activity"/>
    <property type="evidence" value="ECO:0007669"/>
    <property type="project" value="UniProtKB-KW"/>
</dbReference>
<proteinExistence type="predicted"/>
<protein>
    <submittedName>
        <fullName evidence="7">Thiol-disulfide isomerase/thioredoxin</fullName>
    </submittedName>
</protein>
<dbReference type="InterPro" id="IPR050553">
    <property type="entry name" value="Thioredoxin_ResA/DsbE_sf"/>
</dbReference>
<evidence type="ECO:0000256" key="2">
    <source>
        <dbReference type="ARBA" id="ARBA00022748"/>
    </source>
</evidence>
<keyword evidence="7" id="KW-0413">Isomerase</keyword>
<comment type="caution">
    <text evidence="7">The sequence shown here is derived from an EMBL/GenBank/DDBJ whole genome shotgun (WGS) entry which is preliminary data.</text>
</comment>
<dbReference type="PROSITE" id="PS00194">
    <property type="entry name" value="THIOREDOXIN_1"/>
    <property type="match status" value="1"/>
</dbReference>
<evidence type="ECO:0000256" key="4">
    <source>
        <dbReference type="ARBA" id="ARBA00023284"/>
    </source>
</evidence>
<dbReference type="InterPro" id="IPR013766">
    <property type="entry name" value="Thioredoxin_domain"/>
</dbReference>
<dbReference type="PANTHER" id="PTHR42852:SF6">
    <property type="entry name" value="THIOL:DISULFIDE INTERCHANGE PROTEIN DSBE"/>
    <property type="match status" value="1"/>
</dbReference>
<dbReference type="GO" id="GO:0015036">
    <property type="term" value="F:disulfide oxidoreductase activity"/>
    <property type="evidence" value="ECO:0007669"/>
    <property type="project" value="UniProtKB-ARBA"/>
</dbReference>
<feature type="transmembrane region" description="Helical" evidence="5">
    <location>
        <begin position="47"/>
        <end position="68"/>
    </location>
</feature>
<dbReference type="EMBL" id="SNWH01000005">
    <property type="protein sequence ID" value="TDO10498.1"/>
    <property type="molecule type" value="Genomic_DNA"/>
</dbReference>
<feature type="domain" description="Thioredoxin" evidence="6">
    <location>
        <begin position="132"/>
        <end position="267"/>
    </location>
</feature>
<dbReference type="InterPro" id="IPR013740">
    <property type="entry name" value="Redoxin"/>
</dbReference>
<dbReference type="Pfam" id="PF08534">
    <property type="entry name" value="Redoxin"/>
    <property type="match status" value="1"/>
</dbReference>
<dbReference type="GO" id="GO:0030313">
    <property type="term" value="C:cell envelope"/>
    <property type="evidence" value="ECO:0007669"/>
    <property type="project" value="UniProtKB-SubCell"/>
</dbReference>
<evidence type="ECO:0000256" key="1">
    <source>
        <dbReference type="ARBA" id="ARBA00004196"/>
    </source>
</evidence>
<sequence>MDAIALGPVLIALPRLYAFIAALALLAASAFLLGLPRSRHARWFNGLLLTWLVGARLGHALMNLGAYAEAPLDILKFWQPGYQGLWGLLAALGWSAWSLRDRLGAMLGGMGLTLGASLLWLTLVTLAPLGGGMALRELPDLALENLDGEEVTLASLSGERVVVNLWATWCPPCRREMPLLAEADAREGVSVVIVNQGEELLQVVRYLDDQGLDFDHALLDPRQRLMALSESPGLPTTLLFDAEGRALEQHVGELTRARLSSWLAEKR</sequence>
<dbReference type="GO" id="GO:0017004">
    <property type="term" value="P:cytochrome complex assembly"/>
    <property type="evidence" value="ECO:0007669"/>
    <property type="project" value="UniProtKB-KW"/>
</dbReference>
<evidence type="ECO:0000256" key="5">
    <source>
        <dbReference type="SAM" id="Phobius"/>
    </source>
</evidence>
<reference evidence="7 8" key="1">
    <citation type="submission" date="2019-03" db="EMBL/GenBank/DDBJ databases">
        <title>Freshwater and sediment microbial communities from various areas in North America, analyzing microbe dynamics in response to fracking.</title>
        <authorList>
            <person name="Lamendella R."/>
        </authorList>
    </citation>
    <scope>NUCLEOTIDE SEQUENCE [LARGE SCALE GENOMIC DNA]</scope>
    <source>
        <strain evidence="7 8">1_TX</strain>
    </source>
</reference>
<dbReference type="InterPro" id="IPR036249">
    <property type="entry name" value="Thioredoxin-like_sf"/>
</dbReference>
<dbReference type="PROSITE" id="PS51352">
    <property type="entry name" value="THIOREDOXIN_2"/>
    <property type="match status" value="1"/>
</dbReference>
<comment type="subcellular location">
    <subcellularLocation>
        <location evidence="1">Cell envelope</location>
    </subcellularLocation>
</comment>
<dbReference type="InterPro" id="IPR017937">
    <property type="entry name" value="Thioredoxin_CS"/>
</dbReference>
<evidence type="ECO:0000313" key="7">
    <source>
        <dbReference type="EMBL" id="TDO10498.1"/>
    </source>
</evidence>
<keyword evidence="3" id="KW-1015">Disulfide bond</keyword>
<feature type="transmembrane region" description="Helical" evidence="5">
    <location>
        <begin position="16"/>
        <end position="35"/>
    </location>
</feature>
<dbReference type="OrthoDB" id="9799347at2"/>
<dbReference type="SUPFAM" id="SSF52833">
    <property type="entry name" value="Thioredoxin-like"/>
    <property type="match status" value="1"/>
</dbReference>
<dbReference type="Gene3D" id="3.40.30.10">
    <property type="entry name" value="Glutaredoxin"/>
    <property type="match status" value="1"/>
</dbReference>
<organism evidence="7 8">
    <name type="scientific">Halomonas ventosae</name>
    <dbReference type="NCBI Taxonomy" id="229007"/>
    <lineage>
        <taxon>Bacteria</taxon>
        <taxon>Pseudomonadati</taxon>
        <taxon>Pseudomonadota</taxon>
        <taxon>Gammaproteobacteria</taxon>
        <taxon>Oceanospirillales</taxon>
        <taxon>Halomonadaceae</taxon>
        <taxon>Halomonas</taxon>
    </lineage>
</organism>
<dbReference type="AlphaFoldDB" id="A0A4R6HQ61"/>
<keyword evidence="8" id="KW-1185">Reference proteome</keyword>
<feature type="transmembrane region" description="Helical" evidence="5">
    <location>
        <begin position="80"/>
        <end position="99"/>
    </location>
</feature>
<accession>A0A4R6HQ61</accession>
<keyword evidence="5" id="KW-1133">Transmembrane helix</keyword>
<dbReference type="Proteomes" id="UP000295150">
    <property type="component" value="Unassembled WGS sequence"/>
</dbReference>
<dbReference type="RefSeq" id="WP_133482665.1">
    <property type="nucleotide sequence ID" value="NZ_SNWH01000005.1"/>
</dbReference>
<evidence type="ECO:0000313" key="8">
    <source>
        <dbReference type="Proteomes" id="UP000295150"/>
    </source>
</evidence>
<evidence type="ECO:0000259" key="6">
    <source>
        <dbReference type="PROSITE" id="PS51352"/>
    </source>
</evidence>
<feature type="transmembrane region" description="Helical" evidence="5">
    <location>
        <begin position="111"/>
        <end position="135"/>
    </location>
</feature>
<dbReference type="CDD" id="cd02966">
    <property type="entry name" value="TlpA_like_family"/>
    <property type="match status" value="1"/>
</dbReference>
<dbReference type="PANTHER" id="PTHR42852">
    <property type="entry name" value="THIOL:DISULFIDE INTERCHANGE PROTEIN DSBE"/>
    <property type="match status" value="1"/>
</dbReference>
<keyword evidence="2" id="KW-0201">Cytochrome c-type biogenesis</keyword>
<keyword evidence="4" id="KW-0676">Redox-active center</keyword>